<dbReference type="InterPro" id="IPR050721">
    <property type="entry name" value="Trk_Ktr_HKT_K-transport"/>
</dbReference>
<dbReference type="SUPFAM" id="SSF51735">
    <property type="entry name" value="NAD(P)-binding Rossmann-fold domains"/>
    <property type="match status" value="1"/>
</dbReference>
<dbReference type="Proteomes" id="UP000186112">
    <property type="component" value="Unassembled WGS sequence"/>
</dbReference>
<dbReference type="PROSITE" id="PS51202">
    <property type="entry name" value="RCK_C"/>
    <property type="match status" value="1"/>
</dbReference>
<dbReference type="EMBL" id="LTDM01000016">
    <property type="protein sequence ID" value="OLS02832.1"/>
    <property type="molecule type" value="Genomic_DNA"/>
</dbReference>
<dbReference type="SUPFAM" id="SSF116726">
    <property type="entry name" value="TrkA C-terminal domain-like"/>
    <property type="match status" value="1"/>
</dbReference>
<feature type="domain" description="RCK N-terminal" evidence="1">
    <location>
        <begin position="1"/>
        <end position="117"/>
    </location>
</feature>
<dbReference type="InterPro" id="IPR003148">
    <property type="entry name" value="RCK_N"/>
</dbReference>
<dbReference type="PROSITE" id="PS51201">
    <property type="entry name" value="RCK_N"/>
    <property type="match status" value="1"/>
</dbReference>
<dbReference type="GO" id="GO:0006813">
    <property type="term" value="P:potassium ion transport"/>
    <property type="evidence" value="ECO:0007669"/>
    <property type="project" value="InterPro"/>
</dbReference>
<reference evidence="3 4" key="1">
    <citation type="submission" date="2016-02" db="EMBL/GenBank/DDBJ databases">
        <title>Genome sequence of Tissierella creatinophila DSM 6911.</title>
        <authorList>
            <person name="Poehlein A."/>
            <person name="Daniel R."/>
        </authorList>
    </citation>
    <scope>NUCLEOTIDE SEQUENCE [LARGE SCALE GENOMIC DNA]</scope>
    <source>
        <strain evidence="3 4">DSM 6911</strain>
    </source>
</reference>
<accession>A0A1U7M683</accession>
<dbReference type="PANTHER" id="PTHR43833">
    <property type="entry name" value="POTASSIUM CHANNEL PROTEIN 2-RELATED-RELATED"/>
    <property type="match status" value="1"/>
</dbReference>
<comment type="caution">
    <text evidence="3">The sequence shown here is derived from an EMBL/GenBank/DDBJ whole genome shotgun (WGS) entry which is preliminary data.</text>
</comment>
<protein>
    <submittedName>
        <fullName evidence="3">Ktr system potassium uptake protein A</fullName>
    </submittedName>
</protein>
<dbReference type="AlphaFoldDB" id="A0A1U7M683"/>
<sequence>MKSFAVIGCGRFGAAVAKVLSELGNEVLAIDINADAVKDIAEFVTYAVEADVMDESTLRDLGISNMDAVVVSIGSNIQASIMATLIAKELGVKRVISKVHTELHAKVLRKIGVDRVIFPERDMGRRVAHNLASQNILDYIEISPEYSIVEIEVPDSWVGKNLKELKLRNKYGVNVIAIKGEYDINVSPTSEVIVKDKDIIIIIGSVEDVAKVEIRVGSEK</sequence>
<dbReference type="Pfam" id="PF02080">
    <property type="entry name" value="TrkA_C"/>
    <property type="match status" value="1"/>
</dbReference>
<name>A0A1U7M683_TISCR</name>
<dbReference type="GO" id="GO:0008324">
    <property type="term" value="F:monoatomic cation transmembrane transporter activity"/>
    <property type="evidence" value="ECO:0007669"/>
    <property type="project" value="InterPro"/>
</dbReference>
<dbReference type="InterPro" id="IPR006037">
    <property type="entry name" value="RCK_C"/>
</dbReference>
<keyword evidence="4" id="KW-1185">Reference proteome</keyword>
<evidence type="ECO:0000259" key="2">
    <source>
        <dbReference type="PROSITE" id="PS51202"/>
    </source>
</evidence>
<dbReference type="PANTHER" id="PTHR43833:SF7">
    <property type="entry name" value="KTR SYSTEM POTASSIUM UPTAKE PROTEIN C"/>
    <property type="match status" value="1"/>
</dbReference>
<dbReference type="Pfam" id="PF02254">
    <property type="entry name" value="TrkA_N"/>
    <property type="match status" value="1"/>
</dbReference>
<gene>
    <name evidence="3" type="primary">ktrA</name>
    <name evidence="3" type="ORF">TICRE_11820</name>
</gene>
<dbReference type="InterPro" id="IPR036721">
    <property type="entry name" value="RCK_C_sf"/>
</dbReference>
<dbReference type="InterPro" id="IPR036291">
    <property type="entry name" value="NAD(P)-bd_dom_sf"/>
</dbReference>
<dbReference type="RefSeq" id="WP_198927501.1">
    <property type="nucleotide sequence ID" value="NZ_LTDM01000016.1"/>
</dbReference>
<feature type="domain" description="RCK C-terminal" evidence="2">
    <location>
        <begin position="134"/>
        <end position="218"/>
    </location>
</feature>
<evidence type="ECO:0000313" key="3">
    <source>
        <dbReference type="EMBL" id="OLS02832.1"/>
    </source>
</evidence>
<evidence type="ECO:0000259" key="1">
    <source>
        <dbReference type="PROSITE" id="PS51201"/>
    </source>
</evidence>
<proteinExistence type="predicted"/>
<evidence type="ECO:0000313" key="4">
    <source>
        <dbReference type="Proteomes" id="UP000186112"/>
    </source>
</evidence>
<dbReference type="Gene3D" id="3.30.70.1450">
    <property type="entry name" value="Regulator of K+ conductance, C-terminal domain"/>
    <property type="match status" value="1"/>
</dbReference>
<dbReference type="Gene3D" id="3.40.50.720">
    <property type="entry name" value="NAD(P)-binding Rossmann-like Domain"/>
    <property type="match status" value="1"/>
</dbReference>
<organism evidence="3 4">
    <name type="scientific">Tissierella creatinophila DSM 6911</name>
    <dbReference type="NCBI Taxonomy" id="1123403"/>
    <lineage>
        <taxon>Bacteria</taxon>
        <taxon>Bacillati</taxon>
        <taxon>Bacillota</taxon>
        <taxon>Tissierellia</taxon>
        <taxon>Tissierellales</taxon>
        <taxon>Tissierellaceae</taxon>
        <taxon>Tissierella</taxon>
    </lineage>
</organism>